<dbReference type="AlphaFoldDB" id="A0AAV9X3H1"/>
<dbReference type="PANTHER" id="PTHR38847">
    <property type="match status" value="1"/>
</dbReference>
<dbReference type="Proteomes" id="UP001365542">
    <property type="component" value="Unassembled WGS sequence"/>
</dbReference>
<protein>
    <recommendedName>
        <fullName evidence="4">Secreted protein</fullName>
    </recommendedName>
</protein>
<sequence length="207" mass="21382">MIRIPLILSALLGAIIPFSIAVPFQLEERTSSPSPKDAAISNIAYGGTGCPQGSAVVELSSDSSSFSIGFNDFTATLSSILDSRKFCQVNLALSAPSGWQYTVIAANFTGFALLGSNAQACHTSSVYFSGSTDESSFTATLNGPAAYIYNIAAANIVDNNVWSACGSNAGLNIKSVVTLSGSGTGEIIEIGESVKVAGIYALGWRKC</sequence>
<evidence type="ECO:0000313" key="2">
    <source>
        <dbReference type="EMBL" id="KAK6535175.1"/>
    </source>
</evidence>
<keyword evidence="1" id="KW-0732">Signal</keyword>
<dbReference type="PANTHER" id="PTHR38847:SF1">
    <property type="entry name" value="PSEUDOURIDINE SYNTHASE RSUA_RLUA-LIKE DOMAIN-CONTAINING PROTEIN"/>
    <property type="match status" value="1"/>
</dbReference>
<organism evidence="2 3">
    <name type="scientific">Orbilia ellipsospora</name>
    <dbReference type="NCBI Taxonomy" id="2528407"/>
    <lineage>
        <taxon>Eukaryota</taxon>
        <taxon>Fungi</taxon>
        <taxon>Dikarya</taxon>
        <taxon>Ascomycota</taxon>
        <taxon>Pezizomycotina</taxon>
        <taxon>Orbiliomycetes</taxon>
        <taxon>Orbiliales</taxon>
        <taxon>Orbiliaceae</taxon>
        <taxon>Orbilia</taxon>
    </lineage>
</organism>
<proteinExistence type="predicted"/>
<evidence type="ECO:0000313" key="3">
    <source>
        <dbReference type="Proteomes" id="UP001365542"/>
    </source>
</evidence>
<dbReference type="EMBL" id="JAVHJO010000010">
    <property type="protein sequence ID" value="KAK6535175.1"/>
    <property type="molecule type" value="Genomic_DNA"/>
</dbReference>
<feature type="chain" id="PRO_5043451943" description="Secreted protein" evidence="1">
    <location>
        <begin position="22"/>
        <end position="207"/>
    </location>
</feature>
<comment type="caution">
    <text evidence="2">The sequence shown here is derived from an EMBL/GenBank/DDBJ whole genome shotgun (WGS) entry which is preliminary data.</text>
</comment>
<feature type="signal peptide" evidence="1">
    <location>
        <begin position="1"/>
        <end position="21"/>
    </location>
</feature>
<gene>
    <name evidence="2" type="ORF">TWF694_001648</name>
</gene>
<reference evidence="2 3" key="1">
    <citation type="submission" date="2019-10" db="EMBL/GenBank/DDBJ databases">
        <authorList>
            <person name="Palmer J.M."/>
        </authorList>
    </citation>
    <scope>NUCLEOTIDE SEQUENCE [LARGE SCALE GENOMIC DNA]</scope>
    <source>
        <strain evidence="2 3">TWF694</strain>
    </source>
</reference>
<evidence type="ECO:0000256" key="1">
    <source>
        <dbReference type="SAM" id="SignalP"/>
    </source>
</evidence>
<keyword evidence="3" id="KW-1185">Reference proteome</keyword>
<accession>A0AAV9X3H1</accession>
<dbReference type="Pfam" id="PF14273">
    <property type="entry name" value="DUF4360"/>
    <property type="match status" value="1"/>
</dbReference>
<evidence type="ECO:0008006" key="4">
    <source>
        <dbReference type="Google" id="ProtNLM"/>
    </source>
</evidence>
<name>A0AAV9X3H1_9PEZI</name>
<dbReference type="InterPro" id="IPR025649">
    <property type="entry name" value="DUF4360"/>
</dbReference>